<feature type="domain" description="SET" evidence="2">
    <location>
        <begin position="158"/>
        <end position="301"/>
    </location>
</feature>
<dbReference type="Pfam" id="PF00856">
    <property type="entry name" value="SET"/>
    <property type="match status" value="1"/>
</dbReference>
<dbReference type="InterPro" id="IPR046341">
    <property type="entry name" value="SET_dom_sf"/>
</dbReference>
<proteinExistence type="predicted"/>
<name>A0A7S0T1J1_9CHLO</name>
<accession>A0A7S0T1J1</accession>
<protein>
    <recommendedName>
        <fullName evidence="2">SET domain-containing protein</fullName>
    </recommendedName>
</protein>
<gene>
    <name evidence="3" type="ORF">MANT1106_LOCUS20622</name>
</gene>
<evidence type="ECO:0000313" key="3">
    <source>
        <dbReference type="EMBL" id="CAD8721409.1"/>
    </source>
</evidence>
<dbReference type="AlphaFoldDB" id="A0A7S0T1J1"/>
<feature type="region of interest" description="Disordered" evidence="1">
    <location>
        <begin position="20"/>
        <end position="92"/>
    </location>
</feature>
<evidence type="ECO:0000256" key="1">
    <source>
        <dbReference type="SAM" id="MobiDB-lite"/>
    </source>
</evidence>
<reference evidence="3" key="1">
    <citation type="submission" date="2021-01" db="EMBL/GenBank/DDBJ databases">
        <authorList>
            <person name="Corre E."/>
            <person name="Pelletier E."/>
            <person name="Niang G."/>
            <person name="Scheremetjew M."/>
            <person name="Finn R."/>
            <person name="Kale V."/>
            <person name="Holt S."/>
            <person name="Cochrane G."/>
            <person name="Meng A."/>
            <person name="Brown T."/>
            <person name="Cohen L."/>
        </authorList>
    </citation>
    <scope>NUCLEOTIDE SEQUENCE</scope>
    <source>
        <strain evidence="3">SL-175</strain>
    </source>
</reference>
<evidence type="ECO:0000259" key="2">
    <source>
        <dbReference type="Pfam" id="PF00856"/>
    </source>
</evidence>
<dbReference type="InterPro" id="IPR001214">
    <property type="entry name" value="SET_dom"/>
</dbReference>
<dbReference type="EMBL" id="HBFC01034671">
    <property type="protein sequence ID" value="CAD8721409.1"/>
    <property type="molecule type" value="Transcribed_RNA"/>
</dbReference>
<dbReference type="SUPFAM" id="SSF82199">
    <property type="entry name" value="SET domain"/>
    <property type="match status" value="1"/>
</dbReference>
<dbReference type="Gene3D" id="2.170.270.10">
    <property type="entry name" value="SET domain"/>
    <property type="match status" value="1"/>
</dbReference>
<sequence>MHGVGVSARTLGSAASAITTARRTPAGMAAPPRSASQSCRTMATGASDWPAEARSALSSQSTAPMGTADGGVVGASTASSADIQKAESSKNREGKNVAETFFTEGGLKKMAPSDGEQAALLAAVAKHLAVLKEMPDFLPYLHVDAGAVRVAPSRVCDGRGVFATRAIKAHTLVTLYPASNELSLCADRARGHVSVWRPETYSAPHADYAMFNGHPYFADNALRLEADGGAGDDAAQDGFLGHLINDAAMPPTDAADIAYAQEYLRRTTNDTNCHAVPFPSGMVAVAASKDIADGEELLMTYTFGFNQEFMEDMAAKPELRKKMLTNSFAADMKVASVKMEQLTAESLNVHSEVELLCRELLCDAAEEGDN</sequence>
<organism evidence="3">
    <name type="scientific">Mantoniella antarctica</name>
    <dbReference type="NCBI Taxonomy" id="81844"/>
    <lineage>
        <taxon>Eukaryota</taxon>
        <taxon>Viridiplantae</taxon>
        <taxon>Chlorophyta</taxon>
        <taxon>Mamiellophyceae</taxon>
        <taxon>Mamiellales</taxon>
        <taxon>Mamiellaceae</taxon>
        <taxon>Mantoniella</taxon>
    </lineage>
</organism>